<dbReference type="GO" id="GO:0005524">
    <property type="term" value="F:ATP binding"/>
    <property type="evidence" value="ECO:0007669"/>
    <property type="project" value="UniProtKB-UniRule"/>
</dbReference>
<comment type="subcellular location">
    <subcellularLocation>
        <location evidence="5">Cytoplasm</location>
    </subcellularLocation>
</comment>
<keyword evidence="2 5" id="KW-0547">Nucleotide-binding</keyword>
<keyword evidence="5 7" id="KW-0808">Transferase</keyword>
<dbReference type="HAMAP" id="MF_00376">
    <property type="entry name" value="Dephospho_CoA_kinase"/>
    <property type="match status" value="1"/>
</dbReference>
<dbReference type="GO" id="GO:0005737">
    <property type="term" value="C:cytoplasm"/>
    <property type="evidence" value="ECO:0007669"/>
    <property type="project" value="UniProtKB-SubCell"/>
</dbReference>
<dbReference type="PROSITE" id="PS51219">
    <property type="entry name" value="DPCK"/>
    <property type="match status" value="1"/>
</dbReference>
<keyword evidence="3 5" id="KW-0067">ATP-binding</keyword>
<evidence type="ECO:0000313" key="7">
    <source>
        <dbReference type="EMBL" id="NMM46858.1"/>
    </source>
</evidence>
<evidence type="ECO:0000256" key="2">
    <source>
        <dbReference type="ARBA" id="ARBA00022741"/>
    </source>
</evidence>
<comment type="catalytic activity">
    <reaction evidence="5">
        <text>3'-dephospho-CoA + ATP = ADP + CoA + H(+)</text>
        <dbReference type="Rhea" id="RHEA:18245"/>
        <dbReference type="ChEBI" id="CHEBI:15378"/>
        <dbReference type="ChEBI" id="CHEBI:30616"/>
        <dbReference type="ChEBI" id="CHEBI:57287"/>
        <dbReference type="ChEBI" id="CHEBI:57328"/>
        <dbReference type="ChEBI" id="CHEBI:456216"/>
        <dbReference type="EC" id="2.7.1.24"/>
    </reaction>
</comment>
<dbReference type="Gene3D" id="3.40.50.300">
    <property type="entry name" value="P-loop containing nucleotide triphosphate hydrolases"/>
    <property type="match status" value="1"/>
</dbReference>
<dbReference type="PANTHER" id="PTHR10695">
    <property type="entry name" value="DEPHOSPHO-COA KINASE-RELATED"/>
    <property type="match status" value="1"/>
</dbReference>
<comment type="function">
    <text evidence="5">Catalyzes the phosphorylation of the 3'-hydroxyl group of dephosphocoenzyme A to form coenzyme A.</text>
</comment>
<comment type="pathway">
    <text evidence="5">Cofactor biosynthesis; coenzyme A biosynthesis; CoA from (R)-pantothenate: step 5/5.</text>
</comment>
<reference evidence="7 8" key="1">
    <citation type="submission" date="2020-04" db="EMBL/GenBank/DDBJ databases">
        <title>Flammeovirgaceae bacterium KN852 isolated from deep sea.</title>
        <authorList>
            <person name="Zhang D.-C."/>
        </authorList>
    </citation>
    <scope>NUCLEOTIDE SEQUENCE [LARGE SCALE GENOMIC DNA]</scope>
    <source>
        <strain evidence="7 8">KN852</strain>
    </source>
</reference>
<dbReference type="SUPFAM" id="SSF52540">
    <property type="entry name" value="P-loop containing nucleoside triphosphate hydrolases"/>
    <property type="match status" value="1"/>
</dbReference>
<proteinExistence type="inferred from homology"/>
<dbReference type="GO" id="GO:0004140">
    <property type="term" value="F:dephospho-CoA kinase activity"/>
    <property type="evidence" value="ECO:0007669"/>
    <property type="project" value="UniProtKB-UniRule"/>
</dbReference>
<accession>A0A848IUI7</accession>
<dbReference type="EMBL" id="JABBNU010000001">
    <property type="protein sequence ID" value="NMM46858.1"/>
    <property type="molecule type" value="Genomic_DNA"/>
</dbReference>
<dbReference type="AlphaFoldDB" id="A0A848IUI7"/>
<keyword evidence="5" id="KW-0963">Cytoplasm</keyword>
<sequence length="203" mass="22529">MMNKPKLIGVTGGIGAGKSTVCKVFSALGVPVYDADSRAKLLLANDEELKVKIIEAFGEESYLPNGLPNRSYLAEKVFSDEGNINLINSLVHPAVGKDFENWVSQNNDHKYLIKEAALLFEAGSYKALDQVIHVSVPKEIRLNRVLLRDSQRSKEQVLAIMDKQWGEGKKKKLADLVVYNDNEQSVLEPVIKLHNQLTAGNEI</sequence>
<dbReference type="InterPro" id="IPR027417">
    <property type="entry name" value="P-loop_NTPase"/>
</dbReference>
<keyword evidence="8" id="KW-1185">Reference proteome</keyword>
<evidence type="ECO:0000256" key="5">
    <source>
        <dbReference type="HAMAP-Rule" id="MF_00376"/>
    </source>
</evidence>
<dbReference type="EC" id="2.7.1.24" evidence="5 6"/>
<evidence type="ECO:0000256" key="3">
    <source>
        <dbReference type="ARBA" id="ARBA00022840"/>
    </source>
</evidence>
<evidence type="ECO:0000256" key="6">
    <source>
        <dbReference type="NCBIfam" id="TIGR00152"/>
    </source>
</evidence>
<protein>
    <recommendedName>
        <fullName evidence="5 6">Dephospho-CoA kinase</fullName>
        <ecNumber evidence="5 6">2.7.1.24</ecNumber>
    </recommendedName>
    <alternativeName>
        <fullName evidence="5">Dephosphocoenzyme A kinase</fullName>
    </alternativeName>
</protein>
<keyword evidence="5 7" id="KW-0418">Kinase</keyword>
<dbReference type="UniPathway" id="UPA00241">
    <property type="reaction ID" value="UER00356"/>
</dbReference>
<dbReference type="CDD" id="cd02022">
    <property type="entry name" value="DPCK"/>
    <property type="match status" value="1"/>
</dbReference>
<dbReference type="GO" id="GO:0015937">
    <property type="term" value="P:coenzyme A biosynthetic process"/>
    <property type="evidence" value="ECO:0007669"/>
    <property type="project" value="UniProtKB-UniRule"/>
</dbReference>
<gene>
    <name evidence="5" type="primary">coaE</name>
    <name evidence="7" type="ORF">HH304_00500</name>
</gene>
<comment type="similarity">
    <text evidence="1 5">Belongs to the CoaE family.</text>
</comment>
<keyword evidence="4 5" id="KW-0173">Coenzyme A biosynthesis</keyword>
<dbReference type="PANTHER" id="PTHR10695:SF46">
    <property type="entry name" value="BIFUNCTIONAL COENZYME A SYNTHASE-RELATED"/>
    <property type="match status" value="1"/>
</dbReference>
<name>A0A848IUI7_9BACT</name>
<dbReference type="Pfam" id="PF01121">
    <property type="entry name" value="CoaE"/>
    <property type="match status" value="1"/>
</dbReference>
<evidence type="ECO:0000256" key="1">
    <source>
        <dbReference type="ARBA" id="ARBA00009018"/>
    </source>
</evidence>
<dbReference type="NCBIfam" id="TIGR00152">
    <property type="entry name" value="dephospho-CoA kinase"/>
    <property type="match status" value="1"/>
</dbReference>
<evidence type="ECO:0000313" key="8">
    <source>
        <dbReference type="Proteomes" id="UP000559010"/>
    </source>
</evidence>
<feature type="binding site" evidence="5">
    <location>
        <begin position="15"/>
        <end position="20"/>
    </location>
    <ligand>
        <name>ATP</name>
        <dbReference type="ChEBI" id="CHEBI:30616"/>
    </ligand>
</feature>
<dbReference type="InterPro" id="IPR001977">
    <property type="entry name" value="Depp_CoAkinase"/>
</dbReference>
<evidence type="ECO:0000256" key="4">
    <source>
        <dbReference type="ARBA" id="ARBA00022993"/>
    </source>
</evidence>
<dbReference type="Proteomes" id="UP000559010">
    <property type="component" value="Unassembled WGS sequence"/>
</dbReference>
<comment type="caution">
    <text evidence="7">The sequence shown here is derived from an EMBL/GenBank/DDBJ whole genome shotgun (WGS) entry which is preliminary data.</text>
</comment>
<organism evidence="7 8">
    <name type="scientific">Marinigracilibium pacificum</name>
    <dbReference type="NCBI Taxonomy" id="2729599"/>
    <lineage>
        <taxon>Bacteria</taxon>
        <taxon>Pseudomonadati</taxon>
        <taxon>Bacteroidota</taxon>
        <taxon>Cytophagia</taxon>
        <taxon>Cytophagales</taxon>
        <taxon>Flammeovirgaceae</taxon>
        <taxon>Marinigracilibium</taxon>
    </lineage>
</organism>